<dbReference type="GO" id="GO:0001227">
    <property type="term" value="F:DNA-binding transcription repressor activity, RNA polymerase II-specific"/>
    <property type="evidence" value="ECO:0007669"/>
    <property type="project" value="Ensembl"/>
</dbReference>
<dbReference type="InterPro" id="IPR006608">
    <property type="entry name" value="CC2D1A/B_DM14"/>
</dbReference>
<keyword evidence="2" id="KW-0175">Coiled coil</keyword>
<feature type="compositionally biased region" description="Pro residues" evidence="7">
    <location>
        <begin position="431"/>
        <end position="447"/>
    </location>
</feature>
<feature type="region of interest" description="Disordered" evidence="7">
    <location>
        <begin position="910"/>
        <end position="929"/>
    </location>
</feature>
<dbReference type="GO" id="GO:0005654">
    <property type="term" value="C:nucleoplasm"/>
    <property type="evidence" value="ECO:0007669"/>
    <property type="project" value="Ensembl"/>
</dbReference>
<organism evidence="9 10">
    <name type="scientific">Monodelphis domestica</name>
    <name type="common">Gray short-tailed opossum</name>
    <dbReference type="NCBI Taxonomy" id="13616"/>
    <lineage>
        <taxon>Eukaryota</taxon>
        <taxon>Metazoa</taxon>
        <taxon>Chordata</taxon>
        <taxon>Craniata</taxon>
        <taxon>Vertebrata</taxon>
        <taxon>Euteleostomi</taxon>
        <taxon>Mammalia</taxon>
        <taxon>Metatheria</taxon>
        <taxon>Didelphimorphia</taxon>
        <taxon>Didelphidae</taxon>
        <taxon>Monodelphis</taxon>
    </lineage>
</organism>
<evidence type="ECO:0000256" key="5">
    <source>
        <dbReference type="ARBA" id="ARBA00068693"/>
    </source>
</evidence>
<dbReference type="GO" id="GO:0010008">
    <property type="term" value="C:endosome membrane"/>
    <property type="evidence" value="ECO:0007669"/>
    <property type="project" value="Ensembl"/>
</dbReference>
<dbReference type="SUPFAM" id="SSF49562">
    <property type="entry name" value="C2 domain (Calcium/lipid-binding domain, CaLB)"/>
    <property type="match status" value="1"/>
</dbReference>
<feature type="compositionally biased region" description="Low complexity" evidence="7">
    <location>
        <begin position="263"/>
        <end position="272"/>
    </location>
</feature>
<comment type="similarity">
    <text evidence="1">Belongs to the CC2D1 family.</text>
</comment>
<feature type="region of interest" description="Disordered" evidence="7">
    <location>
        <begin position="323"/>
        <end position="405"/>
    </location>
</feature>
<dbReference type="InterPro" id="IPR035892">
    <property type="entry name" value="C2_domain_sf"/>
</dbReference>
<evidence type="ECO:0000259" key="8">
    <source>
        <dbReference type="PROSITE" id="PS50004"/>
    </source>
</evidence>
<reference evidence="9 10" key="1">
    <citation type="journal article" date="2007" name="Nature">
        <title>Genome of the marsupial Monodelphis domestica reveals innovation in non-coding sequences.</title>
        <authorList>
            <person name="Mikkelsen T.S."/>
            <person name="Wakefield M.J."/>
            <person name="Aken B."/>
            <person name="Amemiya C.T."/>
            <person name="Chang J.L."/>
            <person name="Duke S."/>
            <person name="Garber M."/>
            <person name="Gentles A.J."/>
            <person name="Goodstadt L."/>
            <person name="Heger A."/>
            <person name="Jurka J."/>
            <person name="Kamal M."/>
            <person name="Mauceli E."/>
            <person name="Searle S.M."/>
            <person name="Sharpe T."/>
            <person name="Baker M.L."/>
            <person name="Batzer M.A."/>
            <person name="Benos P.V."/>
            <person name="Belov K."/>
            <person name="Clamp M."/>
            <person name="Cook A."/>
            <person name="Cuff J."/>
            <person name="Das R."/>
            <person name="Davidow L."/>
            <person name="Deakin J.E."/>
            <person name="Fazzari M.J."/>
            <person name="Glass J.L."/>
            <person name="Grabherr M."/>
            <person name="Greally J.M."/>
            <person name="Gu W."/>
            <person name="Hore T.A."/>
            <person name="Huttley G.A."/>
            <person name="Kleber M."/>
            <person name="Jirtle R.L."/>
            <person name="Koina E."/>
            <person name="Lee J.T."/>
            <person name="Mahony S."/>
            <person name="Marra M.A."/>
            <person name="Miller R.D."/>
            <person name="Nicholls R.D."/>
            <person name="Oda M."/>
            <person name="Papenfuss A.T."/>
            <person name="Parra Z.E."/>
            <person name="Pollock D.D."/>
            <person name="Ray D.A."/>
            <person name="Schein J.E."/>
            <person name="Speed T.P."/>
            <person name="Thompson K."/>
            <person name="VandeBerg J.L."/>
            <person name="Wade C.M."/>
            <person name="Walker J.A."/>
            <person name="Waters P.D."/>
            <person name="Webber C."/>
            <person name="Weidman J.R."/>
            <person name="Xie X."/>
            <person name="Zody M.C."/>
            <person name="Baldwin J."/>
            <person name="Abdouelleil A."/>
            <person name="Abdulkadir J."/>
            <person name="Abebe A."/>
            <person name="Abera B."/>
            <person name="Abreu J."/>
            <person name="Acer S.C."/>
            <person name="Aftuck L."/>
            <person name="Alexander A."/>
            <person name="An P."/>
            <person name="Anderson E."/>
            <person name="Anderson S."/>
            <person name="Arachi H."/>
            <person name="Azer M."/>
            <person name="Bachantsang P."/>
            <person name="Barry A."/>
            <person name="Bayul T."/>
            <person name="Berlin A."/>
            <person name="Bessette D."/>
            <person name="Bloom T."/>
            <person name="Bloom T."/>
            <person name="Boguslavskiy L."/>
            <person name="Bonnet C."/>
            <person name="Boukhgalter B."/>
            <person name="Bourzgui I."/>
            <person name="Brown A."/>
            <person name="Cahill P."/>
            <person name="Channer S."/>
            <person name="Cheshatsang Y."/>
            <person name="Chuda L."/>
            <person name="Citroen M."/>
            <person name="Collymore A."/>
            <person name="Cooke P."/>
            <person name="Costello M."/>
            <person name="D'Aco K."/>
            <person name="Daza R."/>
            <person name="De Haan G."/>
            <person name="DeGray S."/>
            <person name="DeMaso C."/>
            <person name="Dhargay N."/>
            <person name="Dooley K."/>
            <person name="Dooley E."/>
            <person name="Doricent M."/>
            <person name="Dorje P."/>
            <person name="Dorjee K."/>
            <person name="Dupes A."/>
            <person name="Elong R."/>
            <person name="Falk J."/>
            <person name="Farina A."/>
            <person name="Faro S."/>
            <person name="Ferguson D."/>
            <person name="Fisher S."/>
            <person name="Foley C.D."/>
            <person name="Franke A."/>
            <person name="Friedrich D."/>
            <person name="Gadbois L."/>
            <person name="Gearin G."/>
            <person name="Gearin C.R."/>
            <person name="Giannoukos G."/>
            <person name="Goode T."/>
            <person name="Graham J."/>
            <person name="Grandbois E."/>
            <person name="Grewal S."/>
            <person name="Gyaltsen K."/>
            <person name="Hafez N."/>
            <person name="Hagos B."/>
            <person name="Hall J."/>
            <person name="Henson C."/>
            <person name="Hollinger A."/>
            <person name="Honan T."/>
            <person name="Huard M.D."/>
            <person name="Hughes L."/>
            <person name="Hurhula B."/>
            <person name="Husby M.E."/>
            <person name="Kamat A."/>
            <person name="Kanga B."/>
            <person name="Kashin S."/>
            <person name="Khazanovich D."/>
            <person name="Kisner P."/>
            <person name="Lance K."/>
            <person name="Lara M."/>
            <person name="Lee W."/>
            <person name="Lennon N."/>
            <person name="Letendre F."/>
            <person name="LeVine R."/>
            <person name="Lipovsky A."/>
            <person name="Liu X."/>
            <person name="Liu J."/>
            <person name="Liu S."/>
            <person name="Lokyitsang T."/>
            <person name="Lokyitsang Y."/>
            <person name="Lubonja R."/>
            <person name="Lui A."/>
            <person name="MacDonald P."/>
            <person name="Magnisalis V."/>
            <person name="Maru K."/>
            <person name="Matthews C."/>
            <person name="McCusker W."/>
            <person name="McDonough S."/>
            <person name="Mehta T."/>
            <person name="Meldrim J."/>
            <person name="Meneus L."/>
            <person name="Mihai O."/>
            <person name="Mihalev A."/>
            <person name="Mihova T."/>
            <person name="Mittelman R."/>
            <person name="Mlenga V."/>
            <person name="Montmayeur A."/>
            <person name="Mulrain L."/>
            <person name="Navidi A."/>
            <person name="Naylor J."/>
            <person name="Negash T."/>
            <person name="Nguyen T."/>
            <person name="Nguyen N."/>
            <person name="Nicol R."/>
            <person name="Norbu C."/>
            <person name="Norbu N."/>
            <person name="Novod N."/>
            <person name="O'Neill B."/>
            <person name="Osman S."/>
            <person name="Markiewicz E."/>
            <person name="Oyono O.L."/>
            <person name="Patti C."/>
            <person name="Phunkhang P."/>
            <person name="Pierre F."/>
            <person name="Priest M."/>
            <person name="Raghuraman S."/>
            <person name="Rege F."/>
            <person name="Reyes R."/>
            <person name="Rise C."/>
            <person name="Rogov P."/>
            <person name="Ross K."/>
            <person name="Ryan E."/>
            <person name="Settipalli S."/>
            <person name="Shea T."/>
            <person name="Sherpa N."/>
            <person name="Shi L."/>
            <person name="Shih D."/>
            <person name="Sparrow T."/>
            <person name="Spaulding J."/>
            <person name="Stalker J."/>
            <person name="Stange-Thomann N."/>
            <person name="Stavropoulos S."/>
            <person name="Stone C."/>
            <person name="Strader C."/>
            <person name="Tesfaye S."/>
            <person name="Thomson T."/>
            <person name="Thoulutsang Y."/>
            <person name="Thoulutsang D."/>
            <person name="Topham K."/>
            <person name="Topping I."/>
            <person name="Tsamla T."/>
            <person name="Vassiliev H."/>
            <person name="Vo A."/>
            <person name="Wangchuk T."/>
            <person name="Wangdi T."/>
            <person name="Weiand M."/>
            <person name="Wilkinson J."/>
            <person name="Wilson A."/>
            <person name="Yadav S."/>
            <person name="Young G."/>
            <person name="Yu Q."/>
            <person name="Zembek L."/>
            <person name="Zhong D."/>
            <person name="Zimmer A."/>
            <person name="Zwirko Z."/>
            <person name="Jaffe D.B."/>
            <person name="Alvarez P."/>
            <person name="Brockman W."/>
            <person name="Butler J."/>
            <person name="Chin C."/>
            <person name="Gnerre S."/>
            <person name="MacCallum I."/>
            <person name="Graves J.A."/>
            <person name="Ponting C.P."/>
            <person name="Breen M."/>
            <person name="Samollow P.B."/>
            <person name="Lander E.S."/>
            <person name="Lindblad-Toh K."/>
        </authorList>
    </citation>
    <scope>NUCLEOTIDE SEQUENCE [LARGE SCALE GENOMIC DNA]</scope>
</reference>
<evidence type="ECO:0000256" key="2">
    <source>
        <dbReference type="ARBA" id="ARBA00023054"/>
    </source>
</evidence>
<dbReference type="STRING" id="13616.ENSMODP00000043817"/>
<dbReference type="GO" id="GO:0006357">
    <property type="term" value="P:regulation of transcription by RNA polymerase II"/>
    <property type="evidence" value="ECO:0000318"/>
    <property type="project" value="GO_Central"/>
</dbReference>
<dbReference type="InterPro" id="IPR000008">
    <property type="entry name" value="C2_dom"/>
</dbReference>
<dbReference type="PROSITE" id="PS50004">
    <property type="entry name" value="C2"/>
    <property type="match status" value="1"/>
</dbReference>
<dbReference type="SMART" id="SM00239">
    <property type="entry name" value="C2"/>
    <property type="match status" value="1"/>
</dbReference>
<feature type="domain" description="C2" evidence="8">
    <location>
        <begin position="673"/>
        <end position="807"/>
    </location>
</feature>
<evidence type="ECO:0000256" key="3">
    <source>
        <dbReference type="ARBA" id="ARBA00059511"/>
    </source>
</evidence>
<comment type="function">
    <text evidence="3">Transcription factor that binds specifically to the DRE (dual repressor element) and represses HTR1A gene transcription in neuronal cells.</text>
</comment>
<dbReference type="OMA" id="NNNCPEY"/>
<gene>
    <name evidence="9" type="primary">CC2D1B</name>
</gene>
<feature type="compositionally biased region" description="Pro residues" evidence="7">
    <location>
        <begin position="248"/>
        <end position="262"/>
    </location>
</feature>
<dbReference type="GeneTree" id="ENSGT00390000009595"/>
<proteinExistence type="inferred from homology"/>
<dbReference type="PANTHER" id="PTHR13076:SF5">
    <property type="entry name" value="COILED-COIL AND C2 DOMAIN-CONTAINING PROTEIN 1B"/>
    <property type="match status" value="1"/>
</dbReference>
<dbReference type="InParanoid" id="A0A5F8G8K9"/>
<reference evidence="9" key="2">
    <citation type="submission" date="2025-08" db="UniProtKB">
        <authorList>
            <consortium name="Ensembl"/>
        </authorList>
    </citation>
    <scope>IDENTIFICATION</scope>
</reference>
<feature type="compositionally biased region" description="Acidic residues" evidence="7">
    <location>
        <begin position="468"/>
        <end position="478"/>
    </location>
</feature>
<evidence type="ECO:0000256" key="1">
    <source>
        <dbReference type="ARBA" id="ARBA00010672"/>
    </source>
</evidence>
<dbReference type="Pfam" id="PF00168">
    <property type="entry name" value="C2"/>
    <property type="match status" value="1"/>
</dbReference>
<feature type="compositionally biased region" description="Polar residues" evidence="7">
    <location>
        <begin position="493"/>
        <end position="523"/>
    </location>
</feature>
<dbReference type="PANTHER" id="PTHR13076">
    <property type="entry name" value="COILED-COIL AND C2 DOMAIN-CONTAINING PROTEIN 1-LIKE"/>
    <property type="match status" value="1"/>
</dbReference>
<dbReference type="GO" id="GO:0000978">
    <property type="term" value="F:RNA polymerase II cis-regulatory region sequence-specific DNA binding"/>
    <property type="evidence" value="ECO:0000318"/>
    <property type="project" value="GO_Central"/>
</dbReference>
<dbReference type="FunCoup" id="A0A5F8G8K9">
    <property type="interactions" value="3637"/>
</dbReference>
<evidence type="ECO:0000256" key="6">
    <source>
        <dbReference type="ARBA" id="ARBA00080071"/>
    </source>
</evidence>
<dbReference type="InterPro" id="IPR039725">
    <property type="entry name" value="CC2D1A/B"/>
</dbReference>
<evidence type="ECO:0000256" key="4">
    <source>
        <dbReference type="ARBA" id="ARBA00065739"/>
    </source>
</evidence>
<dbReference type="Bgee" id="ENSMODG00000000730">
    <property type="expression patterns" value="Expressed in lung and 16 other cell types or tissues"/>
</dbReference>
<dbReference type="Gene3D" id="2.60.40.150">
    <property type="entry name" value="C2 domain"/>
    <property type="match status" value="1"/>
</dbReference>
<keyword evidence="10" id="KW-1185">Reference proteome</keyword>
<dbReference type="Pfam" id="PF21528">
    <property type="entry name" value="CC2D1A-B_DM14"/>
    <property type="match status" value="3"/>
</dbReference>
<comment type="subunit">
    <text evidence="4">Interacts with CHMP4B.</text>
</comment>
<feature type="compositionally biased region" description="Acidic residues" evidence="7">
    <location>
        <begin position="116"/>
        <end position="129"/>
    </location>
</feature>
<evidence type="ECO:0000256" key="7">
    <source>
        <dbReference type="SAM" id="MobiDB-lite"/>
    </source>
</evidence>
<dbReference type="SMART" id="SM00685">
    <property type="entry name" value="DM14"/>
    <property type="match status" value="4"/>
</dbReference>
<dbReference type="Proteomes" id="UP000002280">
    <property type="component" value="Chromosome 2"/>
</dbReference>
<protein>
    <recommendedName>
        <fullName evidence="5">Coiled-coil and C2 domain-containing protein 1B</fullName>
    </recommendedName>
    <alternativeName>
        <fullName evidence="6">Five prime repressor element under dual repression-binding protein 2</fullName>
    </alternativeName>
</protein>
<feature type="region of interest" description="Disordered" evidence="7">
    <location>
        <begin position="200"/>
        <end position="281"/>
    </location>
</feature>
<dbReference type="GO" id="GO:0005634">
    <property type="term" value="C:nucleus"/>
    <property type="evidence" value="ECO:0000318"/>
    <property type="project" value="GO_Central"/>
</dbReference>
<dbReference type="GO" id="GO:0005829">
    <property type="term" value="C:cytosol"/>
    <property type="evidence" value="ECO:0007669"/>
    <property type="project" value="Ensembl"/>
</dbReference>
<reference evidence="9" key="3">
    <citation type="submission" date="2025-09" db="UniProtKB">
        <authorList>
            <consortium name="Ensembl"/>
        </authorList>
    </citation>
    <scope>IDENTIFICATION</scope>
</reference>
<dbReference type="AlphaFoldDB" id="A0A5F8G8K9"/>
<feature type="region of interest" description="Disordered" evidence="7">
    <location>
        <begin position="90"/>
        <end position="137"/>
    </location>
</feature>
<name>A0A5F8G8K9_MONDO</name>
<dbReference type="Ensembl" id="ENSMODT00000064007.1">
    <property type="protein sequence ID" value="ENSMODP00000043817.1"/>
    <property type="gene ID" value="ENSMODG00000000730.4"/>
</dbReference>
<feature type="compositionally biased region" description="Acidic residues" evidence="7">
    <location>
        <begin position="94"/>
        <end position="108"/>
    </location>
</feature>
<feature type="compositionally biased region" description="Basic and acidic residues" evidence="7">
    <location>
        <begin position="910"/>
        <end position="919"/>
    </location>
</feature>
<sequence length="1004" mass="108870">MPGQRPRKGPQARGQGVAAAKQLGLFMEFNPEDMFLEAEDFGDDDGDLEAELLSLTGDIRASESKARPKGKAPLPMAHIEKLAAECMRDVGNEASDEEDEALETDTDLLAELQEVLGEEEEEEEEEDGELNSPDEVVPVQASAPAALEEVPTTSGLQGLLEERIANYRAAATSAKEAGEGAKARRCERGLKTLETQLTAVKKGKKINEEEIPPPVALGNSRELLLQAESKGCGEPPTSPDLPAAPDSPAAPDPTATPAPTAAPSPSEASALEPDSRMMLLTRQKEYKAAALKAKQEGDLEQAREYMRIGKKFSAVLEALDRGQPVDLSGMPPAPSDLKVPQKARPAPSPALLEHSKPVMSAPTPAPGPPTQPQTVLEALGQRLGKYQEAAAQAKSSGDERKARMHGRIAKQYQDAIQALKAGRKVNLAELPVPPGFPPIPGLEPPLGPEDNPLAAALKAAEQLSSPEEKDEDEEEDKEEALPQAPEAKKPAQRPSQTSQVARPSATPSPEPQGSTSQDTLSPAAQEQLALLESRRLQCQRAALQAKRAKDLEQAKAHLRAAKALDVQIALVRSGRAGSSGAKLASPLTDEDGGFILIRHEELGLSQKAEEVYAQLHKMLKEQQEKCLLYSKQFMHQGNVAETTRFEKLAQDRKKQLEILQLAQAQGLDPPSHRFEEKTFQTVRIFSELNSTEMHLLIVRGMNLPAPPGVTPDDLDAFVRFEFHYPSSDQAQKNKTSVVKNTNSPEFDQLFKLNINRNHRGFRRLVQSKGIKFEIFHKGSFFRSDKQVGTAHLKLEQLETECEIREILEVRGWARAGFPEGWGPQGRASLWLHLLIGPGWEKANRGEAGGEGETPGAPEWTRHADGHRELVGPGAQEPLRSALVPASAAGWARGPGEKSAWGWWGSGVRDAPDGGEEQRRGLRRGHPASPVTRLLASRNPVGRVAGRRLCLEGVCPMLGGSDLGPHWSEPASAFCFVAAVLGLRARPEHRPAVQKMLLPRAPKTC</sequence>
<dbReference type="GO" id="GO:0000981">
    <property type="term" value="F:DNA-binding transcription factor activity, RNA polymerase II-specific"/>
    <property type="evidence" value="ECO:0000318"/>
    <property type="project" value="GO_Central"/>
</dbReference>
<evidence type="ECO:0000313" key="10">
    <source>
        <dbReference type="Proteomes" id="UP000002280"/>
    </source>
</evidence>
<accession>A0A5F8G8K9</accession>
<feature type="region of interest" description="Disordered" evidence="7">
    <location>
        <begin position="428"/>
        <end position="523"/>
    </location>
</feature>
<dbReference type="FunFam" id="2.60.40.150:FF:000104">
    <property type="entry name" value="coiled-coil and C2 domain-containing protein 1B"/>
    <property type="match status" value="1"/>
</dbReference>
<evidence type="ECO:0000313" key="9">
    <source>
        <dbReference type="Ensembl" id="ENSMODP00000043817.1"/>
    </source>
</evidence>